<evidence type="ECO:0008006" key="2">
    <source>
        <dbReference type="Google" id="ProtNLM"/>
    </source>
</evidence>
<protein>
    <recommendedName>
        <fullName evidence="2">GYD domain-containing protein</fullName>
    </recommendedName>
</protein>
<gene>
    <name evidence="1" type="ORF">METZ01_LOCUS236853</name>
</gene>
<dbReference type="Pfam" id="PF08734">
    <property type="entry name" value="GYD"/>
    <property type="match status" value="1"/>
</dbReference>
<organism evidence="1">
    <name type="scientific">marine metagenome</name>
    <dbReference type="NCBI Taxonomy" id="408172"/>
    <lineage>
        <taxon>unclassified sequences</taxon>
        <taxon>metagenomes</taxon>
        <taxon>ecological metagenomes</taxon>
    </lineage>
</organism>
<dbReference type="EMBL" id="UINC01059983">
    <property type="protein sequence ID" value="SVB83999.1"/>
    <property type="molecule type" value="Genomic_DNA"/>
</dbReference>
<name>A0A382HA29_9ZZZZ</name>
<evidence type="ECO:0000313" key="1">
    <source>
        <dbReference type="EMBL" id="SVB83999.1"/>
    </source>
</evidence>
<accession>A0A382HA29</accession>
<proteinExistence type="predicted"/>
<dbReference type="AlphaFoldDB" id="A0A382HA29"/>
<dbReference type="InterPro" id="IPR014845">
    <property type="entry name" value="GYD/TTHA1554"/>
</dbReference>
<reference evidence="1" key="1">
    <citation type="submission" date="2018-05" db="EMBL/GenBank/DDBJ databases">
        <authorList>
            <person name="Lanie J.A."/>
            <person name="Ng W.-L."/>
            <person name="Kazmierczak K.M."/>
            <person name="Andrzejewski T.M."/>
            <person name="Davidsen T.M."/>
            <person name="Wayne K.J."/>
            <person name="Tettelin H."/>
            <person name="Glass J.I."/>
            <person name="Rusch D."/>
            <person name="Podicherti R."/>
            <person name="Tsui H.-C.T."/>
            <person name="Winkler M.E."/>
        </authorList>
    </citation>
    <scope>NUCLEOTIDE SEQUENCE</scope>
</reference>
<sequence>MAKYLFQGSYSSQGVEGLVEEGGSSRVAAATAAVESMGGSVEAFYFQFGRDDALLLVDLPSNADAAAMSLAVSASGMVRGRMTPLMTPAEIDEATEKVKSATYRPPGG</sequence>